<dbReference type="Gene3D" id="3.40.50.300">
    <property type="entry name" value="P-loop containing nucleotide triphosphate hydrolases"/>
    <property type="match status" value="1"/>
</dbReference>
<feature type="domain" description="Smr" evidence="9">
    <location>
        <begin position="699"/>
        <end position="770"/>
    </location>
</feature>
<dbReference type="Gene3D" id="3.30.1370.110">
    <property type="match status" value="1"/>
</dbReference>
<evidence type="ECO:0000256" key="2">
    <source>
        <dbReference type="ARBA" id="ARBA00022741"/>
    </source>
</evidence>
<comment type="caution">
    <text evidence="10">The sequence shown here is derived from an EMBL/GenBank/DDBJ whole genome shotgun (WGS) entry which is preliminary data.</text>
</comment>
<evidence type="ECO:0000256" key="3">
    <source>
        <dbReference type="ARBA" id="ARBA00022801"/>
    </source>
</evidence>
<keyword evidence="2 7" id="KW-0547">Nucleotide-binding</keyword>
<dbReference type="EMBL" id="DWWM01000044">
    <property type="protein sequence ID" value="HJC36893.1"/>
    <property type="molecule type" value="Genomic_DNA"/>
</dbReference>
<dbReference type="Pfam" id="PF20297">
    <property type="entry name" value="MSSS"/>
    <property type="match status" value="1"/>
</dbReference>
<dbReference type="GO" id="GO:0004519">
    <property type="term" value="F:endonuclease activity"/>
    <property type="evidence" value="ECO:0007669"/>
    <property type="project" value="UniProtKB-UniRule"/>
</dbReference>
<keyword evidence="7 10" id="KW-0255">Endonuclease</keyword>
<dbReference type="GO" id="GO:0019843">
    <property type="term" value="F:rRNA binding"/>
    <property type="evidence" value="ECO:0007669"/>
    <property type="project" value="UniProtKB-UniRule"/>
</dbReference>
<dbReference type="AlphaFoldDB" id="A0A9D2NT03"/>
<dbReference type="InterPro" id="IPR005747">
    <property type="entry name" value="MutS2"/>
</dbReference>
<comment type="function">
    <text evidence="7">Acts as a ribosome collision sensor, splitting the ribosome into its 2 subunits. Detects stalled/collided 70S ribosomes which it binds and splits by an ATP-hydrolysis driven conformational change. Acts upstream of the ribosome quality control system (RQC), a ribosome-associated complex that mediates the extraction of incompletely synthesized nascent chains from stalled ribosomes and their subsequent degradation. Probably generates substrates for RQC.</text>
</comment>
<name>A0A9D2NT03_9FIRM</name>
<dbReference type="EC" id="3.6.4.-" evidence="7"/>
<dbReference type="GO" id="GO:0005524">
    <property type="term" value="F:ATP binding"/>
    <property type="evidence" value="ECO:0007669"/>
    <property type="project" value="UniProtKB-UniRule"/>
</dbReference>
<reference evidence="10" key="1">
    <citation type="journal article" date="2021" name="PeerJ">
        <title>Extensive microbial diversity within the chicken gut microbiome revealed by metagenomics and culture.</title>
        <authorList>
            <person name="Gilroy R."/>
            <person name="Ravi A."/>
            <person name="Getino M."/>
            <person name="Pursley I."/>
            <person name="Horton D.L."/>
            <person name="Alikhan N.F."/>
            <person name="Baker D."/>
            <person name="Gharbi K."/>
            <person name="Hall N."/>
            <person name="Watson M."/>
            <person name="Adriaenssens E.M."/>
            <person name="Foster-Nyarko E."/>
            <person name="Jarju S."/>
            <person name="Secka A."/>
            <person name="Antonio M."/>
            <person name="Oren A."/>
            <person name="Chaudhuri R.R."/>
            <person name="La Ragione R."/>
            <person name="Hildebrand F."/>
            <person name="Pallen M.J."/>
        </authorList>
    </citation>
    <scope>NUCLEOTIDE SEQUENCE</scope>
    <source>
        <strain evidence="10">CHK187-11901</strain>
    </source>
</reference>
<dbReference type="GO" id="GO:0043023">
    <property type="term" value="F:ribosomal large subunit binding"/>
    <property type="evidence" value="ECO:0007669"/>
    <property type="project" value="UniProtKB-UniRule"/>
</dbReference>
<comment type="subunit">
    <text evidence="7">Homodimer. Binds to stalled ribosomes, contacting rRNA.</text>
</comment>
<dbReference type="PANTHER" id="PTHR48466">
    <property type="entry name" value="OS10G0509000 PROTEIN-RELATED"/>
    <property type="match status" value="1"/>
</dbReference>
<dbReference type="SMART" id="SM00534">
    <property type="entry name" value="MUTSac"/>
    <property type="match status" value="1"/>
</dbReference>
<feature type="coiled-coil region" evidence="8">
    <location>
        <begin position="510"/>
        <end position="591"/>
    </location>
</feature>
<comment type="function">
    <text evidence="7">Endonuclease that is involved in the suppression of homologous recombination and thus may have a key role in the control of bacterial genetic diversity.</text>
</comment>
<dbReference type="GO" id="GO:0140664">
    <property type="term" value="F:ATP-dependent DNA damage sensor activity"/>
    <property type="evidence" value="ECO:0007669"/>
    <property type="project" value="InterPro"/>
</dbReference>
<keyword evidence="3 7" id="KW-0378">Hydrolase</keyword>
<comment type="similarity">
    <text evidence="7">Belongs to the DNA mismatch repair MutS family. MutS2 subfamily.</text>
</comment>
<sequence>MNENYQSVEFDAVKQQIARYCAFAAGSEMLMAQMPCFDPLWIRRELRRCAQACTMLRIHLQFPDDDLVDISAHVQRARKGMTLRPGELFAIVRFIRTAVRVRKFLAQCDEDMEELRELRDALLDERRLEKDIARCISQDGEVFDHASAQLAALRQRRGELNAMIAGEAKRFIAAHKDILMDTITAMRGGRTCVLVKVSEKNSTHGIIHGESASGQAVYLEPGSLVSLNNRLQTLESEEQQEVERILSMLSAKVKEEADALAANLETLTLLDVIFAKAAWSNANDGCVAALNTKDAHLQLKQARHPLIPASSVVANTYELREPQRRLLISGSNTGGKTVTLKTIALFVILTHAGFPVLCERAVVPFYHRILLDVGDQQSIQESLSTFSSHLSRLARICEQADERSFIILDELGSGTDPAEGECLAIAILEELGRRHSTLIVSTHFARVKTYAASCADMLVSCVAFDMETMTPTYHYLEGVSGQSNAFAIARRYHLSDAIVTRAQQLKEEGQSEDASMMERLERQMQQVNEEKERLHARLDEVQQLRRDLRREQEQLRHRSETVVQKAYEEARAAYEERIGEAEAIIQELRAMKADHKPHEVSEKLHALRELQPLQEESEAPAAHDEAIQVGDYVRLRRLNYHGEVIALSKNKAIVLTNGMKMNVKCDELEKMQPPEKKKEGKGYRKPAASSFPLECNVIGMHVDEALAIVDKYLDNAMLNKASSVRIIHGMGTGALRKAVHAYLKRNTQVESFRMGAQGEGGLGATVVELKQKGKKQNG</sequence>
<keyword evidence="6 7" id="KW-0238">DNA-binding</keyword>
<keyword evidence="4 7" id="KW-0067">ATP-binding</keyword>
<dbReference type="Proteomes" id="UP000823896">
    <property type="component" value="Unassembled WGS sequence"/>
</dbReference>
<dbReference type="InterPro" id="IPR036063">
    <property type="entry name" value="Smr_dom_sf"/>
</dbReference>
<dbReference type="Pfam" id="PF01713">
    <property type="entry name" value="Smr"/>
    <property type="match status" value="1"/>
</dbReference>
<dbReference type="InterPro" id="IPR002625">
    <property type="entry name" value="Smr_dom"/>
</dbReference>
<dbReference type="EC" id="3.1.-.-" evidence="7"/>
<evidence type="ECO:0000256" key="7">
    <source>
        <dbReference type="HAMAP-Rule" id="MF_00092"/>
    </source>
</evidence>
<accession>A0A9D2NT03</accession>
<reference evidence="10" key="2">
    <citation type="submission" date="2021-04" db="EMBL/GenBank/DDBJ databases">
        <authorList>
            <person name="Gilroy R."/>
        </authorList>
    </citation>
    <scope>NUCLEOTIDE SEQUENCE</scope>
    <source>
        <strain evidence="10">CHK187-11901</strain>
    </source>
</reference>
<organism evidence="10 11">
    <name type="scientific">Candidatus Merdibacter merdavium</name>
    <dbReference type="NCBI Taxonomy" id="2838692"/>
    <lineage>
        <taxon>Bacteria</taxon>
        <taxon>Bacillati</taxon>
        <taxon>Bacillota</taxon>
        <taxon>Erysipelotrichia</taxon>
        <taxon>Erysipelotrichales</taxon>
        <taxon>Erysipelotrichaceae</taxon>
        <taxon>Merdibacter</taxon>
    </lineage>
</organism>
<keyword evidence="8" id="KW-0175">Coiled coil</keyword>
<dbReference type="NCBIfam" id="TIGR01069">
    <property type="entry name" value="mutS2"/>
    <property type="match status" value="1"/>
</dbReference>
<dbReference type="GO" id="GO:0016887">
    <property type="term" value="F:ATP hydrolysis activity"/>
    <property type="evidence" value="ECO:0007669"/>
    <property type="project" value="InterPro"/>
</dbReference>
<keyword evidence="1 7" id="KW-0699">rRNA-binding</keyword>
<dbReference type="PANTHER" id="PTHR48466:SF2">
    <property type="entry name" value="OS10G0509000 PROTEIN"/>
    <property type="match status" value="1"/>
</dbReference>
<evidence type="ECO:0000256" key="8">
    <source>
        <dbReference type="SAM" id="Coils"/>
    </source>
</evidence>
<dbReference type="GO" id="GO:0006298">
    <property type="term" value="P:mismatch repair"/>
    <property type="evidence" value="ECO:0007669"/>
    <property type="project" value="InterPro"/>
</dbReference>
<dbReference type="SUPFAM" id="SSF160443">
    <property type="entry name" value="SMR domain-like"/>
    <property type="match status" value="1"/>
</dbReference>
<evidence type="ECO:0000256" key="5">
    <source>
        <dbReference type="ARBA" id="ARBA00022884"/>
    </source>
</evidence>
<dbReference type="InterPro" id="IPR027417">
    <property type="entry name" value="P-loop_NTPase"/>
</dbReference>
<feature type="binding site" evidence="7">
    <location>
        <begin position="330"/>
        <end position="337"/>
    </location>
    <ligand>
        <name>ATP</name>
        <dbReference type="ChEBI" id="CHEBI:30616"/>
    </ligand>
</feature>
<dbReference type="PROSITE" id="PS00486">
    <property type="entry name" value="DNA_MISMATCH_REPAIR_2"/>
    <property type="match status" value="1"/>
</dbReference>
<gene>
    <name evidence="7" type="primary">mutS2</name>
    <name evidence="7" type="synonym">rqcU</name>
    <name evidence="10" type="ORF">H9702_07150</name>
</gene>
<dbReference type="PIRSF" id="PIRSF005814">
    <property type="entry name" value="MutS_YshD"/>
    <property type="match status" value="1"/>
</dbReference>
<dbReference type="SMART" id="SM00463">
    <property type="entry name" value="SMR"/>
    <property type="match status" value="1"/>
</dbReference>
<evidence type="ECO:0000256" key="6">
    <source>
        <dbReference type="ARBA" id="ARBA00023125"/>
    </source>
</evidence>
<dbReference type="GO" id="GO:0072344">
    <property type="term" value="P:rescue of stalled ribosome"/>
    <property type="evidence" value="ECO:0007669"/>
    <property type="project" value="UniProtKB-UniRule"/>
</dbReference>
<dbReference type="SUPFAM" id="SSF52540">
    <property type="entry name" value="P-loop containing nucleoside triphosphate hydrolases"/>
    <property type="match status" value="1"/>
</dbReference>
<evidence type="ECO:0000313" key="11">
    <source>
        <dbReference type="Proteomes" id="UP000823896"/>
    </source>
</evidence>
<evidence type="ECO:0000256" key="4">
    <source>
        <dbReference type="ARBA" id="ARBA00022840"/>
    </source>
</evidence>
<dbReference type="Pfam" id="PF00488">
    <property type="entry name" value="MutS_V"/>
    <property type="match status" value="1"/>
</dbReference>
<dbReference type="InterPro" id="IPR000432">
    <property type="entry name" value="DNA_mismatch_repair_MutS_C"/>
</dbReference>
<dbReference type="PROSITE" id="PS50828">
    <property type="entry name" value="SMR"/>
    <property type="match status" value="1"/>
</dbReference>
<dbReference type="SMART" id="SM00533">
    <property type="entry name" value="MUTSd"/>
    <property type="match status" value="1"/>
</dbReference>
<evidence type="ECO:0000256" key="1">
    <source>
        <dbReference type="ARBA" id="ARBA00022730"/>
    </source>
</evidence>
<keyword evidence="7" id="KW-0540">Nuclease</keyword>
<dbReference type="HAMAP" id="MF_00092">
    <property type="entry name" value="MutS2"/>
    <property type="match status" value="1"/>
</dbReference>
<protein>
    <recommendedName>
        <fullName evidence="7">Endonuclease MutS2</fullName>
        <ecNumber evidence="7">3.1.-.-</ecNumber>
    </recommendedName>
    <alternativeName>
        <fullName evidence="7">Ribosome-associated protein quality control-upstream factor</fullName>
        <shortName evidence="7">RQC-upstream factor</shortName>
        <shortName evidence="7">RqcU</shortName>
        <ecNumber evidence="7">3.6.4.-</ecNumber>
    </alternativeName>
</protein>
<dbReference type="InterPro" id="IPR007696">
    <property type="entry name" value="DNA_mismatch_repair_MutS_core"/>
</dbReference>
<keyword evidence="5 7" id="KW-0694">RNA-binding</keyword>
<dbReference type="InterPro" id="IPR046893">
    <property type="entry name" value="MSSS"/>
</dbReference>
<evidence type="ECO:0000313" key="10">
    <source>
        <dbReference type="EMBL" id="HJC36893.1"/>
    </source>
</evidence>
<evidence type="ECO:0000259" key="9">
    <source>
        <dbReference type="PROSITE" id="PS50828"/>
    </source>
</evidence>
<dbReference type="InterPro" id="IPR036187">
    <property type="entry name" value="DNA_mismatch_repair_MutS_sf"/>
</dbReference>
<dbReference type="GO" id="GO:0030983">
    <property type="term" value="F:mismatched DNA binding"/>
    <property type="evidence" value="ECO:0007669"/>
    <property type="project" value="InterPro"/>
</dbReference>
<dbReference type="SUPFAM" id="SSF48334">
    <property type="entry name" value="DNA repair protein MutS, domain III"/>
    <property type="match status" value="1"/>
</dbReference>
<dbReference type="InterPro" id="IPR045076">
    <property type="entry name" value="MutS"/>
</dbReference>
<dbReference type="GO" id="GO:0045910">
    <property type="term" value="P:negative regulation of DNA recombination"/>
    <property type="evidence" value="ECO:0007669"/>
    <property type="project" value="InterPro"/>
</dbReference>
<proteinExistence type="inferred from homology"/>